<keyword evidence="4 6" id="KW-1133">Transmembrane helix</keyword>
<feature type="transmembrane region" description="Helical" evidence="6">
    <location>
        <begin position="122"/>
        <end position="141"/>
    </location>
</feature>
<reference evidence="9" key="4">
    <citation type="submission" date="2018-11" db="EMBL/GenBank/DDBJ databases">
        <title>Characterization of plant carbon substrate utilization by Auxenochlorella protothecoides.</title>
        <authorList>
            <person name="Vogler B.W."/>
            <person name="Starkenburg S.R."/>
            <person name="Sudasinghe N."/>
            <person name="Schambach J.Y."/>
            <person name="Rollin J.A."/>
            <person name="Pattathil S."/>
            <person name="Barry A.N."/>
        </authorList>
    </citation>
    <scope>NUCLEOTIDE SEQUENCE [LARGE SCALE GENOMIC DNA]</scope>
    <source>
        <strain evidence="9">UTEX 25</strain>
    </source>
</reference>
<keyword evidence="7" id="KW-0732">Signal</keyword>
<accession>A0A087SQ55</accession>
<comment type="subcellular location">
    <subcellularLocation>
        <location evidence="1">Membrane</location>
        <topology evidence="1">Multi-pass membrane protein</topology>
    </subcellularLocation>
</comment>
<reference evidence="8 10" key="1">
    <citation type="journal article" date="2014" name="BMC Genomics">
        <title>Oil accumulation mechanisms of the oleaginous microalga Chlorella protothecoides revealed through its genome, transcriptomes, and proteomes.</title>
        <authorList>
            <person name="Gao C."/>
            <person name="Wang Y."/>
            <person name="Shen Y."/>
            <person name="Yan D."/>
            <person name="He X."/>
            <person name="Dai J."/>
            <person name="Wu Q."/>
        </authorList>
    </citation>
    <scope>NUCLEOTIDE SEQUENCE [LARGE SCALE GENOMIC DNA]</scope>
    <source>
        <strain evidence="8 10">0710</strain>
    </source>
</reference>
<name>A0A087SQ55_AUXPR</name>
<feature type="transmembrane region" description="Helical" evidence="6">
    <location>
        <begin position="60"/>
        <end position="82"/>
    </location>
</feature>
<dbReference type="GO" id="GO:0016192">
    <property type="term" value="P:vesicle-mediated transport"/>
    <property type="evidence" value="ECO:0007669"/>
    <property type="project" value="InterPro"/>
</dbReference>
<dbReference type="EMBL" id="QOKY01000150">
    <property type="protein sequence ID" value="RMZ56299.1"/>
    <property type="molecule type" value="Genomic_DNA"/>
</dbReference>
<evidence type="ECO:0000313" key="11">
    <source>
        <dbReference type="Proteomes" id="UP000279271"/>
    </source>
</evidence>
<evidence type="ECO:0000256" key="2">
    <source>
        <dbReference type="ARBA" id="ARBA00010095"/>
    </source>
</evidence>
<dbReference type="GO" id="GO:0016020">
    <property type="term" value="C:membrane"/>
    <property type="evidence" value="ECO:0007669"/>
    <property type="project" value="UniProtKB-SubCell"/>
</dbReference>
<evidence type="ECO:0000256" key="5">
    <source>
        <dbReference type="ARBA" id="ARBA00023136"/>
    </source>
</evidence>
<comment type="similarity">
    <text evidence="2">Belongs to the cornichon family.</text>
</comment>
<dbReference type="Proteomes" id="UP000279271">
    <property type="component" value="Unassembled WGS sequence"/>
</dbReference>
<evidence type="ECO:0000313" key="8">
    <source>
        <dbReference type="EMBL" id="KFM27859.1"/>
    </source>
</evidence>
<evidence type="ECO:0000313" key="10">
    <source>
        <dbReference type="Proteomes" id="UP000028924"/>
    </source>
</evidence>
<reference evidence="11" key="2">
    <citation type="journal article" date="2018" name="Algal Res.">
        <title>Characterization of plant carbon substrate utilization by Auxenochlorella protothecoides.</title>
        <authorList>
            <person name="Vogler B.W."/>
            <person name="Starkenburg S.R."/>
            <person name="Sudasinghe N."/>
            <person name="Schambach J.Y."/>
            <person name="Rollin J.A."/>
            <person name="Pattathil S."/>
            <person name="Barry A.N."/>
        </authorList>
    </citation>
    <scope>NUCLEOTIDE SEQUENCE [LARGE SCALE GENOMIC DNA]</scope>
    <source>
        <strain evidence="11">UTEX 25</strain>
    </source>
</reference>
<dbReference type="STRING" id="3075.A0A087SQ55"/>
<keyword evidence="3 6" id="KW-0812">Transmembrane</keyword>
<dbReference type="KEGG" id="apro:F751_5424"/>
<gene>
    <name evidence="9" type="ORF">APUTEX25_000538</name>
    <name evidence="8" type="ORF">F751_5424</name>
</gene>
<evidence type="ECO:0000313" key="9">
    <source>
        <dbReference type="EMBL" id="RMZ56299.1"/>
    </source>
</evidence>
<dbReference type="RefSeq" id="XP_011400848.1">
    <property type="nucleotide sequence ID" value="XM_011402546.1"/>
</dbReference>
<keyword evidence="10" id="KW-1185">Reference proteome</keyword>
<dbReference type="eggNOG" id="KOG2729">
    <property type="taxonomic scope" value="Eukaryota"/>
</dbReference>
<dbReference type="SMART" id="SM01398">
    <property type="entry name" value="Cornichon"/>
    <property type="match status" value="1"/>
</dbReference>
<dbReference type="EMBL" id="KL662157">
    <property type="protein sequence ID" value="KFM27859.1"/>
    <property type="molecule type" value="Genomic_DNA"/>
</dbReference>
<sequence length="165" mass="19055">MPYEFLVWLLAVLIQAAVLAINMHITLQFTDLENDNTNPHDAASAINSVVLWEYGLEGFLAIWLILNGKWFSALLPLAILAFHIQQARWILAWGWRFGRQYIDVTEIYRQVKPRRQQAVTKLIVYLFLFAWILYSFIYVMLHSLLTPAGKVAAREILQEAAATLH</sequence>
<dbReference type="AlphaFoldDB" id="A0A087SQ55"/>
<organism evidence="8 10">
    <name type="scientific">Auxenochlorella protothecoides</name>
    <name type="common">Green microalga</name>
    <name type="synonym">Chlorella protothecoides</name>
    <dbReference type="NCBI Taxonomy" id="3075"/>
    <lineage>
        <taxon>Eukaryota</taxon>
        <taxon>Viridiplantae</taxon>
        <taxon>Chlorophyta</taxon>
        <taxon>core chlorophytes</taxon>
        <taxon>Trebouxiophyceae</taxon>
        <taxon>Chlorellales</taxon>
        <taxon>Chlorellaceae</taxon>
        <taxon>Auxenochlorella</taxon>
    </lineage>
</organism>
<feature type="signal peptide" evidence="7">
    <location>
        <begin position="1"/>
        <end position="20"/>
    </location>
</feature>
<evidence type="ECO:0000256" key="6">
    <source>
        <dbReference type="SAM" id="Phobius"/>
    </source>
</evidence>
<evidence type="ECO:0000256" key="4">
    <source>
        <dbReference type="ARBA" id="ARBA00022989"/>
    </source>
</evidence>
<keyword evidence="5 6" id="KW-0472">Membrane</keyword>
<dbReference type="InterPro" id="IPR003377">
    <property type="entry name" value="Cornichon"/>
</dbReference>
<dbReference type="GeneID" id="23616815"/>
<dbReference type="Pfam" id="PF03311">
    <property type="entry name" value="Cornichon"/>
    <property type="match status" value="1"/>
</dbReference>
<feature type="chain" id="PRO_5040562471" evidence="7">
    <location>
        <begin position="21"/>
        <end position="165"/>
    </location>
</feature>
<dbReference type="Proteomes" id="UP000028924">
    <property type="component" value="Unassembled WGS sequence"/>
</dbReference>
<dbReference type="OrthoDB" id="434393at2759"/>
<evidence type="ECO:0000256" key="1">
    <source>
        <dbReference type="ARBA" id="ARBA00004141"/>
    </source>
</evidence>
<proteinExistence type="inferred from homology"/>
<protein>
    <submittedName>
        <fullName evidence="8">ER-derived vesicles protein ERV14</fullName>
    </submittedName>
</protein>
<reference evidence="9" key="3">
    <citation type="submission" date="2018-10" db="EMBL/GenBank/DDBJ databases">
        <authorList>
            <person name="Hovde B."/>
            <person name="Zhang X."/>
        </authorList>
    </citation>
    <scope>NUCLEOTIDE SEQUENCE [LARGE SCALE GENOMIC DNA]</scope>
    <source>
        <strain evidence="9">UTEX 25</strain>
    </source>
</reference>
<evidence type="ECO:0000256" key="7">
    <source>
        <dbReference type="SAM" id="SignalP"/>
    </source>
</evidence>
<dbReference type="PANTHER" id="PTHR12290">
    <property type="entry name" value="CORNICHON-RELATED"/>
    <property type="match status" value="1"/>
</dbReference>
<evidence type="ECO:0000256" key="3">
    <source>
        <dbReference type="ARBA" id="ARBA00022692"/>
    </source>
</evidence>